<comment type="caution">
    <text evidence="1">The sequence shown here is derived from an EMBL/GenBank/DDBJ whole genome shotgun (WGS) entry which is preliminary data.</text>
</comment>
<accession>A0A5D9DFT2</accession>
<proteinExistence type="predicted"/>
<sequence length="150" mass="17263">MVDFASLGTGLRTAYEIARSAKDVNDQARLNSAVADIMEQLTTAQFSLFELQQQHQQLLDENKALRDQIESDRRFSQYRLEQTPAGSYIMPLRDEYVSEEFPQHSICHVCREKGTLSILSEYPNLYICPSCEYKAWKARPQKRSSRVIGP</sequence>
<name>A0A5D9DFT2_HALER</name>
<reference evidence="1 2" key="1">
    <citation type="submission" date="2019-08" db="EMBL/GenBank/DDBJ databases">
        <title>Draft Genome Sequence of Halomonas eurihalina Isolated from Preserved Hide-surface.</title>
        <authorList>
            <person name="Hussain S.A."/>
            <person name="Xu A."/>
            <person name="Sarker M."/>
            <person name="Sommers C."/>
        </authorList>
    </citation>
    <scope>NUCLEOTIDE SEQUENCE [LARGE SCALE GENOMIC DNA]</scope>
    <source>
        <strain evidence="1 2">MS1</strain>
    </source>
</reference>
<protein>
    <submittedName>
        <fullName evidence="1">Uncharacterized protein</fullName>
    </submittedName>
</protein>
<evidence type="ECO:0000313" key="2">
    <source>
        <dbReference type="Proteomes" id="UP000324260"/>
    </source>
</evidence>
<dbReference type="RefSeq" id="WP_149320716.1">
    <property type="nucleotide sequence ID" value="NZ_JARWAH010000001.1"/>
</dbReference>
<keyword evidence="2" id="KW-1185">Reference proteome</keyword>
<dbReference type="Proteomes" id="UP000324260">
    <property type="component" value="Unassembled WGS sequence"/>
</dbReference>
<evidence type="ECO:0000313" key="1">
    <source>
        <dbReference type="EMBL" id="TZG41525.1"/>
    </source>
</evidence>
<organism evidence="1 2">
    <name type="scientific">Halomonas eurihalina</name>
    <dbReference type="NCBI Taxonomy" id="42566"/>
    <lineage>
        <taxon>Bacteria</taxon>
        <taxon>Pseudomonadati</taxon>
        <taxon>Pseudomonadota</taxon>
        <taxon>Gammaproteobacteria</taxon>
        <taxon>Oceanospirillales</taxon>
        <taxon>Halomonadaceae</taxon>
        <taxon>Halomonas</taxon>
    </lineage>
</organism>
<dbReference type="OrthoDB" id="6163867at2"/>
<gene>
    <name evidence="1" type="ORF">FZZ93_02355</name>
</gene>
<dbReference type="AlphaFoldDB" id="A0A5D9DFT2"/>
<dbReference type="EMBL" id="VTPU01000001">
    <property type="protein sequence ID" value="TZG41525.1"/>
    <property type="molecule type" value="Genomic_DNA"/>
</dbReference>